<protein>
    <submittedName>
        <fullName evidence="1">Uncharacterized protein</fullName>
    </submittedName>
</protein>
<proteinExistence type="predicted"/>
<evidence type="ECO:0000313" key="1">
    <source>
        <dbReference type="EMBL" id="TCP30563.1"/>
    </source>
</evidence>
<organism evidence="1 2">
    <name type="scientific">Scopulibacillus darangshiensis</name>
    <dbReference type="NCBI Taxonomy" id="442528"/>
    <lineage>
        <taxon>Bacteria</taxon>
        <taxon>Bacillati</taxon>
        <taxon>Bacillota</taxon>
        <taxon>Bacilli</taxon>
        <taxon>Bacillales</taxon>
        <taxon>Sporolactobacillaceae</taxon>
        <taxon>Scopulibacillus</taxon>
    </lineage>
</organism>
<dbReference type="Proteomes" id="UP000295416">
    <property type="component" value="Unassembled WGS sequence"/>
</dbReference>
<keyword evidence="2" id="KW-1185">Reference proteome</keyword>
<gene>
    <name evidence="1" type="ORF">EV207_10592</name>
</gene>
<sequence>MEKRMVIGLSALVVLTIASGFYGFYLVHSFETVVGHVFTAFTPEDSISKTFVNGND</sequence>
<dbReference type="AlphaFoldDB" id="A0A4R2P6S8"/>
<name>A0A4R2P6S8_9BACL</name>
<evidence type="ECO:0000313" key="2">
    <source>
        <dbReference type="Proteomes" id="UP000295416"/>
    </source>
</evidence>
<accession>A0A4R2P6S8</accession>
<reference evidence="1 2" key="1">
    <citation type="submission" date="2019-03" db="EMBL/GenBank/DDBJ databases">
        <title>Genomic Encyclopedia of Type Strains, Phase IV (KMG-IV): sequencing the most valuable type-strain genomes for metagenomic binning, comparative biology and taxonomic classification.</title>
        <authorList>
            <person name="Goeker M."/>
        </authorList>
    </citation>
    <scope>NUCLEOTIDE SEQUENCE [LARGE SCALE GENOMIC DNA]</scope>
    <source>
        <strain evidence="1 2">DSM 19377</strain>
    </source>
</reference>
<dbReference type="EMBL" id="SLXK01000005">
    <property type="protein sequence ID" value="TCP30563.1"/>
    <property type="molecule type" value="Genomic_DNA"/>
</dbReference>
<dbReference type="RefSeq" id="WP_165886841.1">
    <property type="nucleotide sequence ID" value="NZ_SLXK01000005.1"/>
</dbReference>
<comment type="caution">
    <text evidence="1">The sequence shown here is derived from an EMBL/GenBank/DDBJ whole genome shotgun (WGS) entry which is preliminary data.</text>
</comment>